<protein>
    <submittedName>
        <fullName evidence="1">Uncharacterized protein</fullName>
    </submittedName>
</protein>
<evidence type="ECO:0000313" key="1">
    <source>
        <dbReference type="EMBL" id="MDC8012233.1"/>
    </source>
</evidence>
<keyword evidence="2" id="KW-1185">Reference proteome</keyword>
<evidence type="ECO:0000313" key="2">
    <source>
        <dbReference type="Proteomes" id="UP001139971"/>
    </source>
</evidence>
<gene>
    <name evidence="1" type="ORF">OD750_006695</name>
</gene>
<dbReference type="EMBL" id="JAOVZO020000003">
    <property type="protein sequence ID" value="MDC8012233.1"/>
    <property type="molecule type" value="Genomic_DNA"/>
</dbReference>
<sequence length="132" mass="14595">MSLDTLPMPPPFAPTSTTIAPGHAVAEYAAARRRVEQRVDLRVLIGRPLREPCVEIVRAGCGETLAQQRDRRFAAPLSEFDPPTVDPHIGAGMRIVEAGDEFGEHRREFGVVARRGGERPQLRLRCTTSTPR</sequence>
<comment type="caution">
    <text evidence="1">The sequence shown here is derived from an EMBL/GenBank/DDBJ whole genome shotgun (WGS) entry which is preliminary data.</text>
</comment>
<dbReference type="Proteomes" id="UP001139971">
    <property type="component" value="Unassembled WGS sequence"/>
</dbReference>
<proteinExistence type="predicted"/>
<reference evidence="1" key="1">
    <citation type="submission" date="2023-02" db="EMBL/GenBank/DDBJ databases">
        <title>Tahibacter soli sp. nov. isolated from soil.</title>
        <authorList>
            <person name="Baek J.H."/>
            <person name="Lee J.K."/>
            <person name="Choi D.G."/>
            <person name="Jeon C.O."/>
        </authorList>
    </citation>
    <scope>NUCLEOTIDE SEQUENCE</scope>
    <source>
        <strain evidence="1">BL</strain>
    </source>
</reference>
<name>A0A9X3YK26_9GAMM</name>
<dbReference type="RefSeq" id="WP_263543481.1">
    <property type="nucleotide sequence ID" value="NZ_JAOVZO020000003.1"/>
</dbReference>
<dbReference type="AlphaFoldDB" id="A0A9X3YK26"/>
<organism evidence="1 2">
    <name type="scientific">Tahibacter soli</name>
    <dbReference type="NCBI Taxonomy" id="2983605"/>
    <lineage>
        <taxon>Bacteria</taxon>
        <taxon>Pseudomonadati</taxon>
        <taxon>Pseudomonadota</taxon>
        <taxon>Gammaproteobacteria</taxon>
        <taxon>Lysobacterales</taxon>
        <taxon>Rhodanobacteraceae</taxon>
        <taxon>Tahibacter</taxon>
    </lineage>
</organism>
<accession>A0A9X3YK26</accession>